<dbReference type="EMBL" id="NPJF01000040">
    <property type="protein sequence ID" value="OYP54710.1"/>
    <property type="molecule type" value="Genomic_DNA"/>
</dbReference>
<name>A0AA37I0X7_SEGBR</name>
<evidence type="ECO:0000313" key="1">
    <source>
        <dbReference type="EMBL" id="GJG27000.1"/>
    </source>
</evidence>
<evidence type="ECO:0000313" key="2">
    <source>
        <dbReference type="EMBL" id="OYP54710.1"/>
    </source>
</evidence>
<sequence>MEANEQITQQVGRFIRKVAEKFPITDELSLITDIHVRANQETGELLAYDDDDNEITRVTIEAWFNCQDENFDNIVTSILREALLKNEQIVGNLGILKPYNFVLESYEEKEYIAELFLADDDTVIIGGDLMPNLDEDLNHFLDELQLED</sequence>
<reference evidence="2 3" key="1">
    <citation type="submission" date="2017-08" db="EMBL/GenBank/DDBJ databases">
        <title>Comparative genomics of non-oral Prevotella species.</title>
        <authorList>
            <person name="Accetto T."/>
            <person name="Nograsek B."/>
            <person name="Avgustin G."/>
        </authorList>
    </citation>
    <scope>NUCLEOTIDE SEQUENCE [LARGE SCALE GENOMIC DNA]</scope>
    <source>
        <strain evidence="2 3">TC1-1</strain>
    </source>
</reference>
<protein>
    <submittedName>
        <fullName evidence="1">Uncharacterized protein</fullName>
    </submittedName>
</protein>
<dbReference type="AlphaFoldDB" id="A0AA37I0X7"/>
<keyword evidence="3" id="KW-1185">Reference proteome</keyword>
<dbReference type="Proteomes" id="UP000216189">
    <property type="component" value="Unassembled WGS sequence"/>
</dbReference>
<gene>
    <name evidence="2" type="ORF">CIK91_08475</name>
    <name evidence="1" type="ORF">PRRU23_07000</name>
</gene>
<dbReference type="EMBL" id="BPTR01000001">
    <property type="protein sequence ID" value="GJG27000.1"/>
    <property type="molecule type" value="Genomic_DNA"/>
</dbReference>
<evidence type="ECO:0000313" key="4">
    <source>
        <dbReference type="Proteomes" id="UP000887043"/>
    </source>
</evidence>
<accession>A0AA37I0X7</accession>
<evidence type="ECO:0000313" key="3">
    <source>
        <dbReference type="Proteomes" id="UP000216189"/>
    </source>
</evidence>
<dbReference type="Proteomes" id="UP000887043">
    <property type="component" value="Unassembled WGS sequence"/>
</dbReference>
<reference evidence="1" key="2">
    <citation type="submission" date="2021-08" db="EMBL/GenBank/DDBJ databases">
        <title>Prevotella lacticifex sp. nov., isolated from rumen of cow.</title>
        <authorList>
            <person name="Shinkai T."/>
            <person name="Ikeyama N."/>
            <person name="Kumagai M."/>
            <person name="Ohmori H."/>
            <person name="Sakamoto M."/>
            <person name="Ohkuma M."/>
            <person name="Mitsumori M."/>
        </authorList>
    </citation>
    <scope>NUCLEOTIDE SEQUENCE</scope>
    <source>
        <strain evidence="1">DSM 11371</strain>
    </source>
</reference>
<comment type="caution">
    <text evidence="1">The sequence shown here is derived from an EMBL/GenBank/DDBJ whole genome shotgun (WGS) entry which is preliminary data.</text>
</comment>
<proteinExistence type="predicted"/>
<organism evidence="1 4">
    <name type="scientific">Segatella bryantii</name>
    <name type="common">Prevotella bryantii</name>
    <dbReference type="NCBI Taxonomy" id="77095"/>
    <lineage>
        <taxon>Bacteria</taxon>
        <taxon>Pseudomonadati</taxon>
        <taxon>Bacteroidota</taxon>
        <taxon>Bacteroidia</taxon>
        <taxon>Bacteroidales</taxon>
        <taxon>Prevotellaceae</taxon>
        <taxon>Segatella</taxon>
    </lineage>
</organism>
<dbReference type="GeneID" id="72479956"/>
<dbReference type="RefSeq" id="WP_006282854.1">
    <property type="nucleotide sequence ID" value="NZ_BPTR01000001.1"/>
</dbReference>